<name>A0ABU0B295_9FIRM</name>
<dbReference type="Proteomes" id="UP001225644">
    <property type="component" value="Unassembled WGS sequence"/>
</dbReference>
<evidence type="ECO:0000313" key="1">
    <source>
        <dbReference type="EMBL" id="MDQ0286844.1"/>
    </source>
</evidence>
<accession>A0ABU0B295</accession>
<comment type="caution">
    <text evidence="1">The sequence shown here is derived from an EMBL/GenBank/DDBJ whole genome shotgun (WGS) entry which is preliminary data.</text>
</comment>
<gene>
    <name evidence="1" type="ORF">J2Z49_001961</name>
</gene>
<keyword evidence="2" id="KW-1185">Reference proteome</keyword>
<proteinExistence type="predicted"/>
<sequence length="69" mass="7220">MVTIIIGTIKVNSIQSGGTLIVGERVVCLPTSEMTVQAGPGSLNSGDGNMYGTYPLEKLPRQKAAKSLK</sequence>
<evidence type="ECO:0000313" key="2">
    <source>
        <dbReference type="Proteomes" id="UP001225644"/>
    </source>
</evidence>
<protein>
    <submittedName>
        <fullName evidence="1">Uncharacterized protein</fullName>
    </submittedName>
</protein>
<dbReference type="InterPro" id="IPR019618">
    <property type="entry name" value="Spore_germination_GerPA"/>
</dbReference>
<dbReference type="Pfam" id="PF10676">
    <property type="entry name" value="gerPA"/>
    <property type="match status" value="1"/>
</dbReference>
<dbReference type="EMBL" id="JAUSUX010000014">
    <property type="protein sequence ID" value="MDQ0286844.1"/>
    <property type="molecule type" value="Genomic_DNA"/>
</dbReference>
<dbReference type="RefSeq" id="WP_307402497.1">
    <property type="nucleotide sequence ID" value="NZ_JAUSUX010000014.1"/>
</dbReference>
<organism evidence="1 2">
    <name type="scientific">Desulfofundulus luciae</name>
    <dbReference type="NCBI Taxonomy" id="74702"/>
    <lineage>
        <taxon>Bacteria</taxon>
        <taxon>Bacillati</taxon>
        <taxon>Bacillota</taxon>
        <taxon>Clostridia</taxon>
        <taxon>Eubacteriales</taxon>
        <taxon>Peptococcaceae</taxon>
        <taxon>Desulfofundulus</taxon>
    </lineage>
</organism>
<reference evidence="1 2" key="1">
    <citation type="submission" date="2023-07" db="EMBL/GenBank/DDBJ databases">
        <title>Genomic Encyclopedia of Type Strains, Phase IV (KMG-IV): sequencing the most valuable type-strain genomes for metagenomic binning, comparative biology and taxonomic classification.</title>
        <authorList>
            <person name="Goeker M."/>
        </authorList>
    </citation>
    <scope>NUCLEOTIDE SEQUENCE [LARGE SCALE GENOMIC DNA]</scope>
    <source>
        <strain evidence="1 2">DSM 12396</strain>
    </source>
</reference>